<keyword evidence="6" id="KW-1185">Reference proteome</keyword>
<proteinExistence type="predicted"/>
<protein>
    <submittedName>
        <fullName evidence="5">Transcriptional regulator</fullName>
    </submittedName>
</protein>
<gene>
    <name evidence="5" type="ORF">Afil01_56420</name>
</gene>
<evidence type="ECO:0000259" key="4">
    <source>
        <dbReference type="PROSITE" id="PS50987"/>
    </source>
</evidence>
<dbReference type="Pfam" id="PF12840">
    <property type="entry name" value="HTH_20"/>
    <property type="match status" value="1"/>
</dbReference>
<dbReference type="NCBIfam" id="NF033788">
    <property type="entry name" value="HTH_metalloreg"/>
    <property type="match status" value="1"/>
</dbReference>
<dbReference type="Proteomes" id="UP001165079">
    <property type="component" value="Unassembled WGS sequence"/>
</dbReference>
<evidence type="ECO:0000313" key="6">
    <source>
        <dbReference type="Proteomes" id="UP001165079"/>
    </source>
</evidence>
<dbReference type="InterPro" id="IPR036390">
    <property type="entry name" value="WH_DNA-bd_sf"/>
</dbReference>
<evidence type="ECO:0000256" key="2">
    <source>
        <dbReference type="ARBA" id="ARBA00023125"/>
    </source>
</evidence>
<dbReference type="PROSITE" id="PS51318">
    <property type="entry name" value="TAT"/>
    <property type="match status" value="1"/>
</dbReference>
<keyword evidence="1" id="KW-0805">Transcription regulation</keyword>
<reference evidence="5" key="1">
    <citation type="submission" date="2023-03" db="EMBL/GenBank/DDBJ databases">
        <title>Actinorhabdospora filicis NBRC 111898.</title>
        <authorList>
            <person name="Ichikawa N."/>
            <person name="Sato H."/>
            <person name="Tonouchi N."/>
        </authorList>
    </citation>
    <scope>NUCLEOTIDE SEQUENCE</scope>
    <source>
        <strain evidence="5">NBRC 111898</strain>
    </source>
</reference>
<dbReference type="InterPro" id="IPR001845">
    <property type="entry name" value="HTH_ArsR_DNA-bd_dom"/>
</dbReference>
<organism evidence="5 6">
    <name type="scientific">Actinorhabdospora filicis</name>
    <dbReference type="NCBI Taxonomy" id="1785913"/>
    <lineage>
        <taxon>Bacteria</taxon>
        <taxon>Bacillati</taxon>
        <taxon>Actinomycetota</taxon>
        <taxon>Actinomycetes</taxon>
        <taxon>Micromonosporales</taxon>
        <taxon>Micromonosporaceae</taxon>
        <taxon>Actinorhabdospora</taxon>
    </lineage>
</organism>
<dbReference type="InterPro" id="IPR011991">
    <property type="entry name" value="ArsR-like_HTH"/>
</dbReference>
<dbReference type="RefSeq" id="WP_285666101.1">
    <property type="nucleotide sequence ID" value="NZ_BSTX01000004.1"/>
</dbReference>
<dbReference type="CDD" id="cd00090">
    <property type="entry name" value="HTH_ARSR"/>
    <property type="match status" value="1"/>
</dbReference>
<dbReference type="PANTHER" id="PTHR33154:SF33">
    <property type="entry name" value="TRANSCRIPTIONAL REPRESSOR SDPR"/>
    <property type="match status" value="1"/>
</dbReference>
<evidence type="ECO:0000256" key="1">
    <source>
        <dbReference type="ARBA" id="ARBA00023015"/>
    </source>
</evidence>
<name>A0A9W6SRW5_9ACTN</name>
<comment type="caution">
    <text evidence="5">The sequence shown here is derived from an EMBL/GenBank/DDBJ whole genome shotgun (WGS) entry which is preliminary data.</text>
</comment>
<keyword evidence="3" id="KW-0804">Transcription</keyword>
<dbReference type="GO" id="GO:0003700">
    <property type="term" value="F:DNA-binding transcription factor activity"/>
    <property type="evidence" value="ECO:0007669"/>
    <property type="project" value="InterPro"/>
</dbReference>
<sequence>MSDGTVAEVLAAMADPTRRALLDSLAAGGEASATALSTGLPVTRQAVVKHLAVLERAGLVTPRREGREVRYALRPAPLADAASWLGGLAAEWDARTRDGDGVGSAGR</sequence>
<dbReference type="Gene3D" id="1.10.10.10">
    <property type="entry name" value="Winged helix-like DNA-binding domain superfamily/Winged helix DNA-binding domain"/>
    <property type="match status" value="1"/>
</dbReference>
<dbReference type="PANTHER" id="PTHR33154">
    <property type="entry name" value="TRANSCRIPTIONAL REGULATOR, ARSR FAMILY"/>
    <property type="match status" value="1"/>
</dbReference>
<dbReference type="PRINTS" id="PR00778">
    <property type="entry name" value="HTHARSR"/>
</dbReference>
<evidence type="ECO:0000256" key="3">
    <source>
        <dbReference type="ARBA" id="ARBA00023163"/>
    </source>
</evidence>
<dbReference type="SMART" id="SM00418">
    <property type="entry name" value="HTH_ARSR"/>
    <property type="match status" value="1"/>
</dbReference>
<dbReference type="InterPro" id="IPR006311">
    <property type="entry name" value="TAT_signal"/>
</dbReference>
<dbReference type="AlphaFoldDB" id="A0A9W6SRW5"/>
<evidence type="ECO:0000313" key="5">
    <source>
        <dbReference type="EMBL" id="GLZ80835.1"/>
    </source>
</evidence>
<dbReference type="PROSITE" id="PS50987">
    <property type="entry name" value="HTH_ARSR_2"/>
    <property type="match status" value="1"/>
</dbReference>
<dbReference type="InterPro" id="IPR036388">
    <property type="entry name" value="WH-like_DNA-bd_sf"/>
</dbReference>
<dbReference type="SUPFAM" id="SSF46785">
    <property type="entry name" value="Winged helix' DNA-binding domain"/>
    <property type="match status" value="1"/>
</dbReference>
<feature type="domain" description="HTH arsR-type" evidence="4">
    <location>
        <begin position="1"/>
        <end position="93"/>
    </location>
</feature>
<dbReference type="EMBL" id="BSTX01000004">
    <property type="protein sequence ID" value="GLZ80835.1"/>
    <property type="molecule type" value="Genomic_DNA"/>
</dbReference>
<dbReference type="InterPro" id="IPR051081">
    <property type="entry name" value="HTH_MetalResp_TranReg"/>
</dbReference>
<keyword evidence="2" id="KW-0238">DNA-binding</keyword>
<accession>A0A9W6SRW5</accession>
<dbReference type="GO" id="GO:0003677">
    <property type="term" value="F:DNA binding"/>
    <property type="evidence" value="ECO:0007669"/>
    <property type="project" value="UniProtKB-KW"/>
</dbReference>